<dbReference type="AlphaFoldDB" id="A0A1G7LT94"/>
<reference evidence="1 2" key="1">
    <citation type="submission" date="2016-10" db="EMBL/GenBank/DDBJ databases">
        <authorList>
            <person name="de Groot N.N."/>
        </authorList>
    </citation>
    <scope>NUCLEOTIDE SEQUENCE [LARGE SCALE GENOMIC DNA]</scope>
    <source>
        <strain evidence="1 2">DSM 569</strain>
    </source>
</reference>
<name>A0A1G7LT94_THETY</name>
<sequence length="82" mass="9976">MFYILNFIDYDDEREQSPFILKTDMPENQVKKTVKEIIETAKEKWNKDDEADISLSEIVENEIKKIFGKENLINFKHLKFYW</sequence>
<dbReference type="EMBL" id="FNBS01000015">
    <property type="protein sequence ID" value="SDF52663.1"/>
    <property type="molecule type" value="Genomic_DNA"/>
</dbReference>
<gene>
    <name evidence="1" type="ORF">SAMN04244560_00867</name>
</gene>
<protein>
    <submittedName>
        <fullName evidence="1">Uncharacterized protein</fullName>
    </submittedName>
</protein>
<organism evidence="1 2">
    <name type="scientific">Thermoanaerobacter thermohydrosulfuricus</name>
    <name type="common">Clostridium thermohydrosulfuricum</name>
    <dbReference type="NCBI Taxonomy" id="1516"/>
    <lineage>
        <taxon>Bacteria</taxon>
        <taxon>Bacillati</taxon>
        <taxon>Bacillota</taxon>
        <taxon>Clostridia</taxon>
        <taxon>Thermoanaerobacterales</taxon>
        <taxon>Thermoanaerobacteraceae</taxon>
        <taxon>Thermoanaerobacter</taxon>
    </lineage>
</organism>
<proteinExistence type="predicted"/>
<evidence type="ECO:0000313" key="2">
    <source>
        <dbReference type="Proteomes" id="UP000183404"/>
    </source>
</evidence>
<dbReference type="RefSeq" id="WP_074592322.1">
    <property type="nucleotide sequence ID" value="NZ_FNBS01000015.1"/>
</dbReference>
<dbReference type="Proteomes" id="UP000183404">
    <property type="component" value="Unassembled WGS sequence"/>
</dbReference>
<accession>A0A1G7LT94</accession>
<evidence type="ECO:0000313" key="1">
    <source>
        <dbReference type="EMBL" id="SDF52663.1"/>
    </source>
</evidence>